<accession>A0A4P7QE96</accession>
<evidence type="ECO:0000256" key="2">
    <source>
        <dbReference type="SAM" id="Phobius"/>
    </source>
</evidence>
<dbReference type="Proteomes" id="UP000296352">
    <property type="component" value="Chromosome"/>
</dbReference>
<evidence type="ECO:0000313" key="3">
    <source>
        <dbReference type="EMBL" id="QCB27961.1"/>
    </source>
</evidence>
<evidence type="ECO:0000256" key="1">
    <source>
        <dbReference type="SAM" id="MobiDB-lite"/>
    </source>
</evidence>
<dbReference type="RefSeq" id="WP_210726563.1">
    <property type="nucleotide sequence ID" value="NZ_CP039247.1"/>
</dbReference>
<keyword evidence="4" id="KW-1185">Reference proteome</keyword>
<evidence type="ECO:0000313" key="4">
    <source>
        <dbReference type="Proteomes" id="UP000296352"/>
    </source>
</evidence>
<protein>
    <recommendedName>
        <fullName evidence="5">Beta-lactamase enzyme family protein</fullName>
    </recommendedName>
</protein>
<gene>
    <name evidence="3" type="ORF">CENDO_03335</name>
</gene>
<dbReference type="SUPFAM" id="SSF56601">
    <property type="entry name" value="beta-lactamase/transpeptidase-like"/>
    <property type="match status" value="1"/>
</dbReference>
<dbReference type="InterPro" id="IPR012338">
    <property type="entry name" value="Beta-lactam/transpept-like"/>
</dbReference>
<sequence length="304" mass="33068">MSSQTPSHKPVRRVIAIVAAAVALMGFSFYVGRVSAPEDQAPRPLPAVQPLKAGPGSPSNPALKKFVDNPTASQLSYLRLSDGMRIGTATERYARPALSLIKLYIAEYVIEHGTEEEKFEALAMVSNSSDSSAEALFEKYPDSIDDVAKRYGLHSTRSDERWGYSVTSTYDVVNFIAQLKEKNPTHPILVAMSRADSVAADGYRQNFGTAKLQNVIGSKFGWSDDFDLHSSVSFGENFVVAAAVNGSADDLTSFVKTQITGEKLREASLYHVNRSRAQRGLPPLEGDRDAAATTSRRSGDSKQD</sequence>
<feature type="transmembrane region" description="Helical" evidence="2">
    <location>
        <begin position="12"/>
        <end position="32"/>
    </location>
</feature>
<keyword evidence="2" id="KW-0472">Membrane</keyword>
<dbReference type="KEGG" id="cee:CENDO_03335"/>
<feature type="region of interest" description="Disordered" evidence="1">
    <location>
        <begin position="41"/>
        <end position="60"/>
    </location>
</feature>
<evidence type="ECO:0008006" key="5">
    <source>
        <dbReference type="Google" id="ProtNLM"/>
    </source>
</evidence>
<dbReference type="AlphaFoldDB" id="A0A4P7QE96"/>
<dbReference type="EMBL" id="CP039247">
    <property type="protein sequence ID" value="QCB27961.1"/>
    <property type="molecule type" value="Genomic_DNA"/>
</dbReference>
<feature type="region of interest" description="Disordered" evidence="1">
    <location>
        <begin position="275"/>
        <end position="304"/>
    </location>
</feature>
<keyword evidence="2" id="KW-0812">Transmembrane</keyword>
<reference evidence="3 4" key="1">
    <citation type="submission" date="2019-04" db="EMBL/GenBank/DDBJ databases">
        <title>Corynebacterium endometrii sp. nov., isolated from the uterus of a cow with endometritis.</title>
        <authorList>
            <person name="Ballas P."/>
            <person name="Ruckert C."/>
            <person name="Wagener K."/>
            <person name="Drillich M."/>
            <person name="Kaempfer P."/>
            <person name="Busse H.-J."/>
            <person name="Ehling-Schulz M."/>
        </authorList>
    </citation>
    <scope>NUCLEOTIDE SEQUENCE [LARGE SCALE GENOMIC DNA]</scope>
    <source>
        <strain evidence="3 4">LMM-1653</strain>
    </source>
</reference>
<proteinExistence type="predicted"/>
<keyword evidence="2" id="KW-1133">Transmembrane helix</keyword>
<name>A0A4P7QE96_9CORY</name>
<organism evidence="3 4">
    <name type="scientific">Corynebacterium endometrii</name>
    <dbReference type="NCBI Taxonomy" id="2488819"/>
    <lineage>
        <taxon>Bacteria</taxon>
        <taxon>Bacillati</taxon>
        <taxon>Actinomycetota</taxon>
        <taxon>Actinomycetes</taxon>
        <taxon>Mycobacteriales</taxon>
        <taxon>Corynebacteriaceae</taxon>
        <taxon>Corynebacterium</taxon>
    </lineage>
</organism>
<dbReference type="Gene3D" id="3.40.710.10">
    <property type="entry name" value="DD-peptidase/beta-lactamase superfamily"/>
    <property type="match status" value="1"/>
</dbReference>